<dbReference type="Gene3D" id="2.30.30.60">
    <property type="match status" value="1"/>
</dbReference>
<feature type="domain" description="Mechanosensitive ion channel MscS C-terminal" evidence="9">
    <location>
        <begin position="251"/>
        <end position="337"/>
    </location>
</feature>
<dbReference type="InterPro" id="IPR011066">
    <property type="entry name" value="MscS_channel_C_sf"/>
</dbReference>
<sequence length="346" mass="38896">MLPFLKGITTGNVVSFFIDAGLILIGNWLLKTIAKLVQLKNPESKNKFLPAVGSLLNWLSFYGIVILFLFHFSTTKWLLKPLYSKDGIKVSALLIIVAFMIVTLASRIIRLFTRYVLANVYEHYNVDRGLSYTINQIIYYTVMIAALAFSFTIVGINLTALGAIFGVLGIGIGFGMRNIAGNFVSGIIILFERPIEVGEVIEVDGKIGRVEKIRLRSTLIRTAKEGTLIIPNQYFIETIIKNRTGAEMRAEVKVSVSQGVDSKLVHRLLEDAVDQIKENCEGILKSSQLEIRFVNFRNSAMDFFVELPVANFEVKEKVESELRHSISMLFNEHKIKMPPILTDSEK</sequence>
<dbReference type="SUPFAM" id="SSF82861">
    <property type="entry name" value="Mechanosensitive channel protein MscS (YggB), transmembrane region"/>
    <property type="match status" value="1"/>
</dbReference>
<evidence type="ECO:0000256" key="7">
    <source>
        <dbReference type="SAM" id="Phobius"/>
    </source>
</evidence>
<dbReference type="InterPro" id="IPR011014">
    <property type="entry name" value="MscS_channel_TM-2"/>
</dbReference>
<evidence type="ECO:0000256" key="5">
    <source>
        <dbReference type="ARBA" id="ARBA00022989"/>
    </source>
</evidence>
<evidence type="ECO:0000313" key="11">
    <source>
        <dbReference type="Proteomes" id="UP000257144"/>
    </source>
</evidence>
<feature type="transmembrane region" description="Helical" evidence="7">
    <location>
        <begin position="12"/>
        <end position="30"/>
    </location>
</feature>
<accession>A0A3D8GN00</accession>
<reference evidence="10 11" key="1">
    <citation type="submission" date="2018-07" db="EMBL/GenBank/DDBJ databases">
        <title>Bacillus sp. YLB-04 draft genome sequence.</title>
        <authorList>
            <person name="Yu L."/>
            <person name="Tang X."/>
        </authorList>
    </citation>
    <scope>NUCLEOTIDE SEQUENCE [LARGE SCALE GENOMIC DNA]</scope>
    <source>
        <strain evidence="10 11">YLB-04</strain>
    </source>
</reference>
<dbReference type="InterPro" id="IPR010920">
    <property type="entry name" value="LSM_dom_sf"/>
</dbReference>
<dbReference type="SUPFAM" id="SSF82689">
    <property type="entry name" value="Mechanosensitive channel protein MscS (YggB), C-terminal domain"/>
    <property type="match status" value="1"/>
</dbReference>
<dbReference type="Gene3D" id="1.10.287.1260">
    <property type="match status" value="1"/>
</dbReference>
<comment type="caution">
    <text evidence="10">The sequence shown here is derived from an EMBL/GenBank/DDBJ whole genome shotgun (WGS) entry which is preliminary data.</text>
</comment>
<dbReference type="Gene3D" id="3.30.70.100">
    <property type="match status" value="1"/>
</dbReference>
<dbReference type="InterPro" id="IPR049278">
    <property type="entry name" value="MS_channel_C"/>
</dbReference>
<protein>
    <submittedName>
        <fullName evidence="10">Mechanosensitive ion channel protein MscS</fullName>
    </submittedName>
</protein>
<dbReference type="GO" id="GO:0055085">
    <property type="term" value="P:transmembrane transport"/>
    <property type="evidence" value="ECO:0007669"/>
    <property type="project" value="InterPro"/>
</dbReference>
<keyword evidence="11" id="KW-1185">Reference proteome</keyword>
<dbReference type="OrthoDB" id="9809206at2"/>
<evidence type="ECO:0000256" key="1">
    <source>
        <dbReference type="ARBA" id="ARBA00004651"/>
    </source>
</evidence>
<evidence type="ECO:0000256" key="4">
    <source>
        <dbReference type="ARBA" id="ARBA00022692"/>
    </source>
</evidence>
<gene>
    <name evidence="10" type="ORF">DRW41_16955</name>
</gene>
<comment type="similarity">
    <text evidence="2">Belongs to the MscS (TC 1.A.23) family.</text>
</comment>
<dbReference type="EMBL" id="QNQT01000008">
    <property type="protein sequence ID" value="RDU35874.1"/>
    <property type="molecule type" value="Genomic_DNA"/>
</dbReference>
<dbReference type="SUPFAM" id="SSF50182">
    <property type="entry name" value="Sm-like ribonucleoproteins"/>
    <property type="match status" value="1"/>
</dbReference>
<organism evidence="10 11">
    <name type="scientific">Neobacillus piezotolerans</name>
    <dbReference type="NCBI Taxonomy" id="2259171"/>
    <lineage>
        <taxon>Bacteria</taxon>
        <taxon>Bacillati</taxon>
        <taxon>Bacillota</taxon>
        <taxon>Bacilli</taxon>
        <taxon>Bacillales</taxon>
        <taxon>Bacillaceae</taxon>
        <taxon>Neobacillus</taxon>
    </lineage>
</organism>
<evidence type="ECO:0000313" key="10">
    <source>
        <dbReference type="EMBL" id="RDU35874.1"/>
    </source>
</evidence>
<dbReference type="Proteomes" id="UP000257144">
    <property type="component" value="Unassembled WGS sequence"/>
</dbReference>
<keyword evidence="5 7" id="KW-1133">Transmembrane helix</keyword>
<name>A0A3D8GN00_9BACI</name>
<dbReference type="InterPro" id="IPR052702">
    <property type="entry name" value="MscS-like_channel"/>
</dbReference>
<feature type="transmembrane region" description="Helical" evidence="7">
    <location>
        <begin position="137"/>
        <end position="158"/>
    </location>
</feature>
<feature type="transmembrane region" description="Helical" evidence="7">
    <location>
        <begin position="90"/>
        <end position="109"/>
    </location>
</feature>
<feature type="transmembrane region" description="Helical" evidence="7">
    <location>
        <begin position="51"/>
        <end position="70"/>
    </location>
</feature>
<dbReference type="PANTHER" id="PTHR30347:SF1">
    <property type="entry name" value="MECHANOSENSITIVE CHANNEL MSCK"/>
    <property type="match status" value="1"/>
</dbReference>
<keyword evidence="6 7" id="KW-0472">Membrane</keyword>
<dbReference type="Pfam" id="PF00924">
    <property type="entry name" value="MS_channel_2nd"/>
    <property type="match status" value="1"/>
</dbReference>
<dbReference type="Pfam" id="PF21082">
    <property type="entry name" value="MS_channel_3rd"/>
    <property type="match status" value="1"/>
</dbReference>
<proteinExistence type="inferred from homology"/>
<evidence type="ECO:0000256" key="2">
    <source>
        <dbReference type="ARBA" id="ARBA00008017"/>
    </source>
</evidence>
<feature type="transmembrane region" description="Helical" evidence="7">
    <location>
        <begin position="164"/>
        <end position="191"/>
    </location>
</feature>
<comment type="subcellular location">
    <subcellularLocation>
        <location evidence="1">Cell membrane</location>
        <topology evidence="1">Multi-pass membrane protein</topology>
    </subcellularLocation>
</comment>
<evidence type="ECO:0000259" key="8">
    <source>
        <dbReference type="Pfam" id="PF00924"/>
    </source>
</evidence>
<feature type="domain" description="Mechanosensitive ion channel MscS" evidence="8">
    <location>
        <begin position="178"/>
        <end position="244"/>
    </location>
</feature>
<dbReference type="InterPro" id="IPR006685">
    <property type="entry name" value="MscS_channel_2nd"/>
</dbReference>
<evidence type="ECO:0000259" key="9">
    <source>
        <dbReference type="Pfam" id="PF21082"/>
    </source>
</evidence>
<dbReference type="InterPro" id="IPR023408">
    <property type="entry name" value="MscS_beta-dom_sf"/>
</dbReference>
<evidence type="ECO:0000256" key="3">
    <source>
        <dbReference type="ARBA" id="ARBA00022475"/>
    </source>
</evidence>
<evidence type="ECO:0000256" key="6">
    <source>
        <dbReference type="ARBA" id="ARBA00023136"/>
    </source>
</evidence>
<keyword evidence="4 7" id="KW-0812">Transmembrane</keyword>
<dbReference type="GO" id="GO:0005886">
    <property type="term" value="C:plasma membrane"/>
    <property type="evidence" value="ECO:0007669"/>
    <property type="project" value="UniProtKB-SubCell"/>
</dbReference>
<dbReference type="PANTHER" id="PTHR30347">
    <property type="entry name" value="POTASSIUM CHANNEL RELATED"/>
    <property type="match status" value="1"/>
</dbReference>
<keyword evidence="3" id="KW-1003">Cell membrane</keyword>
<dbReference type="AlphaFoldDB" id="A0A3D8GN00"/>